<dbReference type="Gene3D" id="3.40.50.720">
    <property type="entry name" value="NAD(P)-binding Rossmann-like Domain"/>
    <property type="match status" value="1"/>
</dbReference>
<dbReference type="Pfam" id="PF01488">
    <property type="entry name" value="Shikimate_DH"/>
    <property type="match status" value="1"/>
</dbReference>
<comment type="domain">
    <text evidence="9">Possesses an unusual extended V-shaped dimeric structure with each monomer consisting of three distinct domains arranged along a curved 'spinal' alpha-helix. The N-terminal catalytic domain specifically recognizes the glutamate moiety of the substrate. The second domain is the NADPH-binding domain, and the third C-terminal domain is responsible for dimerization.</text>
</comment>
<reference evidence="16 17" key="1">
    <citation type="journal article" date="2010" name="Stand. Genomic Sci.">
        <title>Complete genome sequence of Coraliomargarita akajimensis type strain (04OKA010-24).</title>
        <authorList>
            <person name="Mavromatis K."/>
            <person name="Abt B."/>
            <person name="Brambilla E."/>
            <person name="Lapidus A."/>
            <person name="Copeland A."/>
            <person name="Deshpande S."/>
            <person name="Nolan M."/>
            <person name="Lucas S."/>
            <person name="Tice H."/>
            <person name="Cheng J.F."/>
            <person name="Han C."/>
            <person name="Detter J.C."/>
            <person name="Woyke T."/>
            <person name="Goodwin L."/>
            <person name="Pitluck S."/>
            <person name="Held B."/>
            <person name="Brettin T."/>
            <person name="Tapia R."/>
            <person name="Ivanova N."/>
            <person name="Mikhailova N."/>
            <person name="Pati A."/>
            <person name="Liolios K."/>
            <person name="Chen A."/>
            <person name="Palaniappan K."/>
            <person name="Land M."/>
            <person name="Hauser L."/>
            <person name="Chang Y.J."/>
            <person name="Jeffries C.D."/>
            <person name="Rohde M."/>
            <person name="Goker M."/>
            <person name="Bristow J."/>
            <person name="Eisen J.A."/>
            <person name="Markowitz V."/>
            <person name="Hugenholtz P."/>
            <person name="Klenk H.P."/>
            <person name="Kyrpides N.C."/>
        </authorList>
    </citation>
    <scope>NUCLEOTIDE SEQUENCE [LARGE SCALE GENOMIC DNA]</scope>
    <source>
        <strain evidence="17">DSM 45221 / IAM 15411 / JCM 23193 / KCTC 12865</strain>
    </source>
</reference>
<dbReference type="InterPro" id="IPR018214">
    <property type="entry name" value="GluRdtase_CS"/>
</dbReference>
<dbReference type="Gene3D" id="3.30.460.30">
    <property type="entry name" value="Glutamyl-tRNA reductase, N-terminal domain"/>
    <property type="match status" value="1"/>
</dbReference>
<feature type="domain" description="Quinate/shikimate 5-dehydrogenase/glutamyl-tRNA reductase" evidence="14">
    <location>
        <begin position="176"/>
        <end position="311"/>
    </location>
</feature>
<sequence length="348" mass="38606">MAEDALQSLFVLGCSHHRTPLEVRERFALSKRELSELQEQLQKTPDLRECLILGTCNRLEIYGLGSSPTVVDTIRDAFCARHAISPQLFDQYAFRHTNLDVLQHAFEVSTGLDSQMIGETEILGQMKQAYAEAKAAQSTGTVLNRLFEKSFQAAKAARTQTGITKGQVSIGNITVDLASRIFGQLKRSRVLLLGSGEVGELTAQALKSRGVADITVSSRTFENAHKLAHQFGGAAVDFSDFVNQLHRFDIIISSTAAPGSILTPTVVQDCMKQRPGRPIFLIDLAMPRDIDPAVDNLDNVYLYNLDDLSTIANENLELRKGEIDKARKILKAQAWNLWLQLRRRTLLG</sequence>
<evidence type="ECO:0000313" key="16">
    <source>
        <dbReference type="EMBL" id="ADE55431.1"/>
    </source>
</evidence>
<dbReference type="InterPro" id="IPR036343">
    <property type="entry name" value="GluRdtase_N_sf"/>
</dbReference>
<keyword evidence="17" id="KW-1185">Reference proteome</keyword>
<dbReference type="Pfam" id="PF05201">
    <property type="entry name" value="GlutR_N"/>
    <property type="match status" value="1"/>
</dbReference>
<comment type="miscellaneous">
    <text evidence="9">During catalysis, the active site Cys acts as a nucleophile attacking the alpha-carbonyl group of tRNA-bound glutamate with the formation of a thioester intermediate between enzyme and glutamate, and the concomitant release of tRNA(Glu). The thioester intermediate is finally reduced by direct hydride transfer from NADPH, to form the product GSA.</text>
</comment>
<dbReference type="STRING" id="583355.Caka_2415"/>
<organism evidence="16 17">
    <name type="scientific">Coraliomargarita akajimensis (strain DSM 45221 / IAM 15411 / JCM 23193 / KCTC 12865 / 04OKA010-24)</name>
    <dbReference type="NCBI Taxonomy" id="583355"/>
    <lineage>
        <taxon>Bacteria</taxon>
        <taxon>Pseudomonadati</taxon>
        <taxon>Verrucomicrobiota</taxon>
        <taxon>Opitutia</taxon>
        <taxon>Puniceicoccales</taxon>
        <taxon>Coraliomargaritaceae</taxon>
        <taxon>Coraliomargarita</taxon>
    </lineage>
</organism>
<feature type="active site" description="Nucleophile" evidence="9 10">
    <location>
        <position position="56"/>
    </location>
</feature>
<evidence type="ECO:0000256" key="8">
    <source>
        <dbReference type="ARBA" id="ARBA00068659"/>
    </source>
</evidence>
<dbReference type="PANTHER" id="PTHR43013:SF1">
    <property type="entry name" value="GLUTAMYL-TRNA REDUCTASE"/>
    <property type="match status" value="1"/>
</dbReference>
<evidence type="ECO:0000256" key="6">
    <source>
        <dbReference type="ARBA" id="ARBA00023244"/>
    </source>
</evidence>
<comment type="subunit">
    <text evidence="9">Homodimer.</text>
</comment>
<evidence type="ECO:0000256" key="4">
    <source>
        <dbReference type="ARBA" id="ARBA00022857"/>
    </source>
</evidence>
<feature type="site" description="Important for activity" evidence="9 13">
    <location>
        <position position="104"/>
    </location>
</feature>
<dbReference type="SUPFAM" id="SSF69742">
    <property type="entry name" value="Glutamyl tRNA-reductase catalytic, N-terminal domain"/>
    <property type="match status" value="1"/>
</dbReference>
<dbReference type="InterPro" id="IPR006151">
    <property type="entry name" value="Shikm_DH/Glu-tRNA_Rdtase"/>
</dbReference>
<feature type="binding site" evidence="9 11">
    <location>
        <begin position="55"/>
        <end position="58"/>
    </location>
    <ligand>
        <name>substrate</name>
    </ligand>
</feature>
<dbReference type="RefSeq" id="WP_013044153.1">
    <property type="nucleotide sequence ID" value="NC_014008.1"/>
</dbReference>
<evidence type="ECO:0000256" key="11">
    <source>
        <dbReference type="PIRSR" id="PIRSR000445-2"/>
    </source>
</evidence>
<evidence type="ECO:0000259" key="14">
    <source>
        <dbReference type="Pfam" id="PF01488"/>
    </source>
</evidence>
<dbReference type="EMBL" id="CP001998">
    <property type="protein sequence ID" value="ADE55431.1"/>
    <property type="molecule type" value="Genomic_DNA"/>
</dbReference>
<dbReference type="GO" id="GO:0019353">
    <property type="term" value="P:protoporphyrinogen IX biosynthetic process from glutamate"/>
    <property type="evidence" value="ECO:0007669"/>
    <property type="project" value="TreeGrafter"/>
</dbReference>
<dbReference type="InterPro" id="IPR000343">
    <property type="entry name" value="4pyrrol_synth_GluRdtase"/>
</dbReference>
<dbReference type="InterPro" id="IPR036291">
    <property type="entry name" value="NAD(P)-bd_dom_sf"/>
</dbReference>
<dbReference type="UniPathway" id="UPA00251">
    <property type="reaction ID" value="UER00316"/>
</dbReference>
<dbReference type="InterPro" id="IPR015895">
    <property type="entry name" value="4pyrrol_synth_GluRdtase_N"/>
</dbReference>
<dbReference type="FunFam" id="3.30.460.30:FF:000001">
    <property type="entry name" value="Glutamyl-tRNA reductase"/>
    <property type="match status" value="1"/>
</dbReference>
<feature type="binding site" evidence="9 11">
    <location>
        <position position="125"/>
    </location>
    <ligand>
        <name>substrate</name>
    </ligand>
</feature>
<dbReference type="FunFam" id="3.40.50.720:FF:000031">
    <property type="entry name" value="Glutamyl-tRNA reductase"/>
    <property type="match status" value="1"/>
</dbReference>
<dbReference type="eggNOG" id="COG0373">
    <property type="taxonomic scope" value="Bacteria"/>
</dbReference>
<evidence type="ECO:0000313" key="17">
    <source>
        <dbReference type="Proteomes" id="UP000000925"/>
    </source>
</evidence>
<evidence type="ECO:0000256" key="13">
    <source>
        <dbReference type="PIRSR" id="PIRSR000445-4"/>
    </source>
</evidence>
<gene>
    <name evidence="9" type="primary">hemA</name>
    <name evidence="16" type="ordered locus">Caka_2415</name>
</gene>
<comment type="similarity">
    <text evidence="2 9">Belongs to the glutamyl-tRNA reductase family.</text>
</comment>
<keyword evidence="5 9" id="KW-0560">Oxidoreductase</keyword>
<evidence type="ECO:0000256" key="1">
    <source>
        <dbReference type="ARBA" id="ARBA00005059"/>
    </source>
</evidence>
<keyword evidence="6 9" id="KW-0627">Porphyrin biosynthesis</keyword>
<evidence type="ECO:0000256" key="7">
    <source>
        <dbReference type="ARBA" id="ARBA00047464"/>
    </source>
</evidence>
<dbReference type="KEGG" id="caa:Caka_2415"/>
<dbReference type="SUPFAM" id="SSF51735">
    <property type="entry name" value="NAD(P)-binding Rossmann-fold domains"/>
    <property type="match status" value="1"/>
</dbReference>
<evidence type="ECO:0000256" key="12">
    <source>
        <dbReference type="PIRSR" id="PIRSR000445-3"/>
    </source>
</evidence>
<dbReference type="NCBIfam" id="TIGR01035">
    <property type="entry name" value="hemA"/>
    <property type="match status" value="1"/>
</dbReference>
<evidence type="ECO:0000256" key="9">
    <source>
        <dbReference type="HAMAP-Rule" id="MF_00087"/>
    </source>
</evidence>
<dbReference type="GO" id="GO:0050661">
    <property type="term" value="F:NADP binding"/>
    <property type="evidence" value="ECO:0007669"/>
    <property type="project" value="InterPro"/>
</dbReference>
<name>D5ENF5_CORAD</name>
<evidence type="ECO:0000256" key="10">
    <source>
        <dbReference type="PIRSR" id="PIRSR000445-1"/>
    </source>
</evidence>
<feature type="binding site" evidence="9 12">
    <location>
        <begin position="194"/>
        <end position="199"/>
    </location>
    <ligand>
        <name>NADP(+)</name>
        <dbReference type="ChEBI" id="CHEBI:58349"/>
    </ligand>
</feature>
<proteinExistence type="inferred from homology"/>
<feature type="domain" description="Glutamyl-tRNA reductase N-terminal" evidence="15">
    <location>
        <begin position="12"/>
        <end position="161"/>
    </location>
</feature>
<dbReference type="CDD" id="cd05213">
    <property type="entry name" value="NAD_bind_Glutamyl_tRNA_reduct"/>
    <property type="match status" value="1"/>
</dbReference>
<feature type="binding site" evidence="9 11">
    <location>
        <position position="114"/>
    </location>
    <ligand>
        <name>substrate</name>
    </ligand>
</feature>
<protein>
    <recommendedName>
        <fullName evidence="8 9">Glutamyl-tRNA reductase</fullName>
        <shortName evidence="9">GluTR</shortName>
        <ecNumber evidence="3 9">1.2.1.70</ecNumber>
    </recommendedName>
</protein>
<dbReference type="GO" id="GO:0008883">
    <property type="term" value="F:glutamyl-tRNA reductase activity"/>
    <property type="evidence" value="ECO:0007669"/>
    <property type="project" value="UniProtKB-UniRule"/>
</dbReference>
<dbReference type="HAMAP" id="MF_00087">
    <property type="entry name" value="Glu_tRNA_reductase"/>
    <property type="match status" value="1"/>
</dbReference>
<dbReference type="PROSITE" id="PS00747">
    <property type="entry name" value="GLUTR"/>
    <property type="match status" value="1"/>
</dbReference>
<comment type="function">
    <text evidence="9">Catalyzes the NADPH-dependent reduction of glutamyl-tRNA(Glu) to glutamate 1-semialdehyde (GSA).</text>
</comment>
<dbReference type="AlphaFoldDB" id="D5ENF5"/>
<evidence type="ECO:0000256" key="2">
    <source>
        <dbReference type="ARBA" id="ARBA00005916"/>
    </source>
</evidence>
<evidence type="ECO:0000256" key="5">
    <source>
        <dbReference type="ARBA" id="ARBA00023002"/>
    </source>
</evidence>
<dbReference type="Proteomes" id="UP000000925">
    <property type="component" value="Chromosome"/>
</dbReference>
<dbReference type="HOGENOM" id="CLU_035113_3_0_0"/>
<feature type="binding site" evidence="9 11">
    <location>
        <begin position="119"/>
        <end position="121"/>
    </location>
    <ligand>
        <name>substrate</name>
    </ligand>
</feature>
<comment type="catalytic activity">
    <reaction evidence="7 9">
        <text>(S)-4-amino-5-oxopentanoate + tRNA(Glu) + NADP(+) = L-glutamyl-tRNA(Glu) + NADPH + H(+)</text>
        <dbReference type="Rhea" id="RHEA:12344"/>
        <dbReference type="Rhea" id="RHEA-COMP:9663"/>
        <dbReference type="Rhea" id="RHEA-COMP:9680"/>
        <dbReference type="ChEBI" id="CHEBI:15378"/>
        <dbReference type="ChEBI" id="CHEBI:57501"/>
        <dbReference type="ChEBI" id="CHEBI:57783"/>
        <dbReference type="ChEBI" id="CHEBI:58349"/>
        <dbReference type="ChEBI" id="CHEBI:78442"/>
        <dbReference type="ChEBI" id="CHEBI:78520"/>
        <dbReference type="EC" id="1.2.1.70"/>
    </reaction>
</comment>
<comment type="pathway">
    <text evidence="1 9">Porphyrin-containing compound metabolism; protoporphyrin-IX biosynthesis; 5-aminolevulinate from L-glutamyl-tRNA(Glu): step 1/2.</text>
</comment>
<keyword evidence="4 9" id="KW-0521">NADP</keyword>
<evidence type="ECO:0000259" key="15">
    <source>
        <dbReference type="Pfam" id="PF05201"/>
    </source>
</evidence>
<dbReference type="PIRSF" id="PIRSF000445">
    <property type="entry name" value="4pyrrol_synth_GluRdtase"/>
    <property type="match status" value="1"/>
</dbReference>
<dbReference type="OrthoDB" id="110209at2"/>
<dbReference type="EC" id="1.2.1.70" evidence="3 9"/>
<evidence type="ECO:0000256" key="3">
    <source>
        <dbReference type="ARBA" id="ARBA00012970"/>
    </source>
</evidence>
<accession>D5ENF5</accession>
<dbReference type="PANTHER" id="PTHR43013">
    <property type="entry name" value="GLUTAMYL-TRNA REDUCTASE"/>
    <property type="match status" value="1"/>
</dbReference>